<evidence type="ECO:0000259" key="15">
    <source>
        <dbReference type="Pfam" id="PF00370"/>
    </source>
</evidence>
<dbReference type="Gene3D" id="3.30.420.40">
    <property type="match status" value="2"/>
</dbReference>
<dbReference type="PANTHER" id="PTHR10196">
    <property type="entry name" value="SUGAR KINASE"/>
    <property type="match status" value="1"/>
</dbReference>
<evidence type="ECO:0000259" key="16">
    <source>
        <dbReference type="Pfam" id="PF02782"/>
    </source>
</evidence>
<dbReference type="InterPro" id="IPR043129">
    <property type="entry name" value="ATPase_NBD"/>
</dbReference>
<feature type="compositionally biased region" description="Basic and acidic residues" evidence="14">
    <location>
        <begin position="14"/>
        <end position="26"/>
    </location>
</feature>
<feature type="compositionally biased region" description="Basic and acidic residues" evidence="14">
    <location>
        <begin position="39"/>
        <end position="48"/>
    </location>
</feature>
<dbReference type="GO" id="GO:0006641">
    <property type="term" value="P:triglyceride metabolic process"/>
    <property type="evidence" value="ECO:0007669"/>
    <property type="project" value="TreeGrafter"/>
</dbReference>
<dbReference type="Pfam" id="PF02782">
    <property type="entry name" value="FGGY_C"/>
    <property type="match status" value="1"/>
</dbReference>
<dbReference type="FunFam" id="3.30.420.40:FF:000104">
    <property type="entry name" value="putative glycerol kinase 5"/>
    <property type="match status" value="1"/>
</dbReference>
<evidence type="ECO:0000256" key="1">
    <source>
        <dbReference type="ARBA" id="ARBA00004496"/>
    </source>
</evidence>
<evidence type="ECO:0000256" key="4">
    <source>
        <dbReference type="ARBA" id="ARBA00012099"/>
    </source>
</evidence>
<name>A0AAE0Z832_9GAST</name>
<evidence type="ECO:0000256" key="7">
    <source>
        <dbReference type="ARBA" id="ARBA00022741"/>
    </source>
</evidence>
<accession>A0AAE0Z832</accession>
<evidence type="ECO:0000256" key="8">
    <source>
        <dbReference type="ARBA" id="ARBA00022777"/>
    </source>
</evidence>
<keyword evidence="8" id="KW-0418">Kinase</keyword>
<keyword evidence="9" id="KW-0319">Glycerol metabolism</keyword>
<dbReference type="PIRSF" id="PIRSF000538">
    <property type="entry name" value="GlpK"/>
    <property type="match status" value="1"/>
</dbReference>
<evidence type="ECO:0000313" key="17">
    <source>
        <dbReference type="EMBL" id="KAK3763781.1"/>
    </source>
</evidence>
<evidence type="ECO:0000256" key="11">
    <source>
        <dbReference type="ARBA" id="ARBA00033026"/>
    </source>
</evidence>
<dbReference type="InterPro" id="IPR000577">
    <property type="entry name" value="Carb_kinase_FGGY"/>
</dbReference>
<dbReference type="CDD" id="cd07793">
    <property type="entry name" value="ASKHA_NBD_FGGY_GK5-like"/>
    <property type="match status" value="1"/>
</dbReference>
<keyword evidence="6" id="KW-0808">Transferase</keyword>
<keyword evidence="18" id="KW-1185">Reference proteome</keyword>
<dbReference type="GO" id="GO:0006071">
    <property type="term" value="P:glycerol metabolic process"/>
    <property type="evidence" value="ECO:0007669"/>
    <property type="project" value="UniProtKB-KW"/>
</dbReference>
<keyword evidence="10" id="KW-0067">ATP-binding</keyword>
<evidence type="ECO:0000256" key="13">
    <source>
        <dbReference type="ARBA" id="ARBA00047192"/>
    </source>
</evidence>
<dbReference type="InterPro" id="IPR037444">
    <property type="entry name" value="GK5"/>
</dbReference>
<comment type="caution">
    <text evidence="17">The sequence shown here is derived from an EMBL/GenBank/DDBJ whole genome shotgun (WGS) entry which is preliminary data.</text>
</comment>
<dbReference type="EC" id="2.7.1.30" evidence="4"/>
<dbReference type="GO" id="GO:0005739">
    <property type="term" value="C:mitochondrion"/>
    <property type="evidence" value="ECO:0007669"/>
    <property type="project" value="TreeGrafter"/>
</dbReference>
<dbReference type="Pfam" id="PF00370">
    <property type="entry name" value="FGGY_N"/>
    <property type="match status" value="1"/>
</dbReference>
<evidence type="ECO:0000313" key="18">
    <source>
        <dbReference type="Proteomes" id="UP001283361"/>
    </source>
</evidence>
<sequence length="579" mass="64471">MISLRRGRQPSRTARPDRGVDADKSRITGGPSQSAGMLKHSEKHQEKAATHIFHRSRMELDRGDQVREKFVLALDVGTTNIRAHIYNKSGSLKSSFTKRQHVIHPCPGWCELDPELLIKDIRDVCNECIKGAALTPDDIASIGITCMRATFVTWDKETNKPFHNLITWQDLRAANYVSTWNQSLTLRGLNVGAKILHTVFRQRRHLAASVLKFMSSQVTMRLLWVLDKYPEIRQLAAEGRAMFGGTETWILWNLTGFSSHVTDYSCASATGLFDPFQMEWSSIVCNLLNIPLSIFPKIMDTSGKFGDTSPSVIGFKLPITAVVADQQGAMFGHCCFDVGDVKCTMGTGTFLDLNTGNKPHASIAGLYPIVGWKIKNHVVFLAEGLCSDTGTVLEWAKSIGLIEDITESSQVAESVSDSGGVYFVNAFSGLQAPFNDDKAVPAFMGMTFETGKAQLVRAMLEAVAFRFKALYETALKETCIPLSMVRVDGGVSSNDFLVQLMSDLVDQRIERNQHGDMSCLGAAYLAGLASGVWESFDDLRALRQCDRRFEPRPNWPDLKLHYRQWESAVCRTQNWYSSN</sequence>
<feature type="domain" description="Carbohydrate kinase FGGY N-terminal" evidence="15">
    <location>
        <begin position="71"/>
        <end position="332"/>
    </location>
</feature>
<evidence type="ECO:0000256" key="2">
    <source>
        <dbReference type="ARBA" id="ARBA00005190"/>
    </source>
</evidence>
<evidence type="ECO:0000256" key="6">
    <source>
        <dbReference type="ARBA" id="ARBA00022679"/>
    </source>
</evidence>
<dbReference type="GO" id="GO:0046167">
    <property type="term" value="P:glycerol-3-phosphate biosynthetic process"/>
    <property type="evidence" value="ECO:0007669"/>
    <property type="project" value="TreeGrafter"/>
</dbReference>
<feature type="region of interest" description="Disordered" evidence="14">
    <location>
        <begin position="1"/>
        <end position="48"/>
    </location>
</feature>
<keyword evidence="7" id="KW-0547">Nucleotide-binding</keyword>
<keyword evidence="5" id="KW-0963">Cytoplasm</keyword>
<comment type="function">
    <text evidence="12">Skin-specific kinase that plays a key role in glycerol metabolism, catalyzing its phosphorylation to produce sn-glycerol 3-phosphate. Involved in skin-specific regulation of sterol regulatory element-binding protein (SREBP) processing and lipid biosynthesis.</text>
</comment>
<proteinExistence type="inferred from homology"/>
<reference evidence="17" key="1">
    <citation type="journal article" date="2023" name="G3 (Bethesda)">
        <title>A reference genome for the long-term kleptoplast-retaining sea slug Elysia crispata morphotype clarki.</title>
        <authorList>
            <person name="Eastman K.E."/>
            <person name="Pendleton A.L."/>
            <person name="Shaikh M.A."/>
            <person name="Suttiyut T."/>
            <person name="Ogas R."/>
            <person name="Tomko P."/>
            <person name="Gavelis G."/>
            <person name="Widhalm J.R."/>
            <person name="Wisecaver J.H."/>
        </authorList>
    </citation>
    <scope>NUCLEOTIDE SEQUENCE</scope>
    <source>
        <strain evidence="17">ECLA1</strain>
    </source>
</reference>
<evidence type="ECO:0000256" key="3">
    <source>
        <dbReference type="ARBA" id="ARBA00009156"/>
    </source>
</evidence>
<comment type="similarity">
    <text evidence="3">Belongs to the FGGY kinase family.</text>
</comment>
<dbReference type="Proteomes" id="UP001283361">
    <property type="component" value="Unassembled WGS sequence"/>
</dbReference>
<dbReference type="AlphaFoldDB" id="A0AAE0Z832"/>
<dbReference type="GO" id="GO:0005524">
    <property type="term" value="F:ATP binding"/>
    <property type="evidence" value="ECO:0007669"/>
    <property type="project" value="UniProtKB-KW"/>
</dbReference>
<evidence type="ECO:0000256" key="14">
    <source>
        <dbReference type="SAM" id="MobiDB-lite"/>
    </source>
</evidence>
<dbReference type="GO" id="GO:0004370">
    <property type="term" value="F:glycerol kinase activity"/>
    <property type="evidence" value="ECO:0007669"/>
    <property type="project" value="UniProtKB-EC"/>
</dbReference>
<evidence type="ECO:0000256" key="10">
    <source>
        <dbReference type="ARBA" id="ARBA00022840"/>
    </source>
</evidence>
<protein>
    <recommendedName>
        <fullName evidence="13">Glycerol kinase 5</fullName>
        <ecNumber evidence="4">2.7.1.30</ecNumber>
    </recommendedName>
    <alternativeName>
        <fullName evidence="11">ATP:glycerol 3-phosphotransferase 5</fullName>
    </alternativeName>
</protein>
<organism evidence="17 18">
    <name type="scientific">Elysia crispata</name>
    <name type="common">lettuce slug</name>
    <dbReference type="NCBI Taxonomy" id="231223"/>
    <lineage>
        <taxon>Eukaryota</taxon>
        <taxon>Metazoa</taxon>
        <taxon>Spiralia</taxon>
        <taxon>Lophotrochozoa</taxon>
        <taxon>Mollusca</taxon>
        <taxon>Gastropoda</taxon>
        <taxon>Heterobranchia</taxon>
        <taxon>Euthyneura</taxon>
        <taxon>Panpulmonata</taxon>
        <taxon>Sacoglossa</taxon>
        <taxon>Placobranchoidea</taxon>
        <taxon>Plakobranchidae</taxon>
        <taxon>Elysia</taxon>
    </lineage>
</organism>
<comment type="subcellular location">
    <subcellularLocation>
        <location evidence="1">Cytoplasm</location>
    </subcellularLocation>
</comment>
<evidence type="ECO:0000256" key="12">
    <source>
        <dbReference type="ARBA" id="ARBA00045165"/>
    </source>
</evidence>
<dbReference type="SUPFAM" id="SSF53067">
    <property type="entry name" value="Actin-like ATPase domain"/>
    <property type="match status" value="2"/>
</dbReference>
<evidence type="ECO:0000256" key="5">
    <source>
        <dbReference type="ARBA" id="ARBA00022490"/>
    </source>
</evidence>
<dbReference type="PANTHER" id="PTHR10196:SF68">
    <property type="entry name" value="GLYCEROL KINASE 5-RELATED"/>
    <property type="match status" value="1"/>
</dbReference>
<comment type="pathway">
    <text evidence="2">Polyol metabolism; glycerol degradation via glycerol kinase pathway; sn-glycerol 3-phosphate from glycerol: step 1/1.</text>
</comment>
<dbReference type="FunFam" id="3.30.420.40:FF:000102">
    <property type="entry name" value="Putative glycerol kinase 5"/>
    <property type="match status" value="1"/>
</dbReference>
<gene>
    <name evidence="17" type="ORF">RRG08_065744</name>
</gene>
<dbReference type="EMBL" id="JAWDGP010004501">
    <property type="protein sequence ID" value="KAK3763781.1"/>
    <property type="molecule type" value="Genomic_DNA"/>
</dbReference>
<feature type="domain" description="Carbohydrate kinase FGGY C-terminal" evidence="16">
    <location>
        <begin position="342"/>
        <end position="529"/>
    </location>
</feature>
<dbReference type="InterPro" id="IPR018484">
    <property type="entry name" value="FGGY_N"/>
</dbReference>
<dbReference type="InterPro" id="IPR018485">
    <property type="entry name" value="FGGY_C"/>
</dbReference>
<evidence type="ECO:0000256" key="9">
    <source>
        <dbReference type="ARBA" id="ARBA00022798"/>
    </source>
</evidence>